<dbReference type="PANTHER" id="PTHR36718:SF1">
    <property type="entry name" value="DOUBLE ZINC RIBBON PROTEIN MJ0416"/>
    <property type="match status" value="1"/>
</dbReference>
<evidence type="ECO:0000259" key="1">
    <source>
        <dbReference type="Pfam" id="PF17032"/>
    </source>
</evidence>
<accession>A0ABT4CU57</accession>
<keyword evidence="3" id="KW-1185">Reference proteome</keyword>
<gene>
    <name evidence="2" type="ORF">OXH55_18405</name>
</gene>
<organism evidence="2 3">
    <name type="scientific">Clostridium ganghwense</name>
    <dbReference type="NCBI Taxonomy" id="312089"/>
    <lineage>
        <taxon>Bacteria</taxon>
        <taxon>Bacillati</taxon>
        <taxon>Bacillota</taxon>
        <taxon>Clostridia</taxon>
        <taxon>Eubacteriales</taxon>
        <taxon>Clostridiaceae</taxon>
        <taxon>Clostridium</taxon>
    </lineage>
</organism>
<proteinExistence type="predicted"/>
<dbReference type="RefSeq" id="WP_268051615.1">
    <property type="nucleotide sequence ID" value="NZ_JAPQES010000007.1"/>
</dbReference>
<name>A0ABT4CU57_9CLOT</name>
<dbReference type="Proteomes" id="UP001079657">
    <property type="component" value="Unassembled WGS sequence"/>
</dbReference>
<dbReference type="EMBL" id="JAPQES010000007">
    <property type="protein sequence ID" value="MCY6372605.1"/>
    <property type="molecule type" value="Genomic_DNA"/>
</dbReference>
<dbReference type="InterPro" id="IPR031493">
    <property type="entry name" value="Zinc_ribbon_15"/>
</dbReference>
<reference evidence="2" key="1">
    <citation type="submission" date="2022-12" db="EMBL/GenBank/DDBJ databases">
        <authorList>
            <person name="Wang J."/>
        </authorList>
    </citation>
    <scope>NUCLEOTIDE SEQUENCE</scope>
    <source>
        <strain evidence="2">HY-42-06</strain>
    </source>
</reference>
<protein>
    <submittedName>
        <fullName evidence="2">Zinc-ribbon domain-containing protein</fullName>
    </submittedName>
</protein>
<sequence length="130" mass="15223">MFFIGILGIENKQKEIKFLNNIPCRNCDKGLGGKVIKNFNFFHFFFMPLFTWNEKYYIMCSGCNSVYEIPQDKGKRIEKGENIEITYWDLRPIETGYKNGNYSVGNRCAHCGKVVEHNFKYCPYCGSEIK</sequence>
<evidence type="ECO:0000313" key="2">
    <source>
        <dbReference type="EMBL" id="MCY6372605.1"/>
    </source>
</evidence>
<dbReference type="InterPro" id="IPR053281">
    <property type="entry name" value="Double_zinc_ribbon"/>
</dbReference>
<dbReference type="Pfam" id="PF17032">
    <property type="entry name" value="Zn_ribbon_15"/>
    <property type="match status" value="1"/>
</dbReference>
<evidence type="ECO:0000313" key="3">
    <source>
        <dbReference type="Proteomes" id="UP001079657"/>
    </source>
</evidence>
<feature type="domain" description="Zinc-ribbon 15" evidence="1">
    <location>
        <begin position="23"/>
        <end position="126"/>
    </location>
</feature>
<comment type="caution">
    <text evidence="2">The sequence shown here is derived from an EMBL/GenBank/DDBJ whole genome shotgun (WGS) entry which is preliminary data.</text>
</comment>
<dbReference type="PANTHER" id="PTHR36718">
    <property type="entry name" value="OS05G0435400 PROTEIN"/>
    <property type="match status" value="1"/>
</dbReference>